<proteinExistence type="predicted"/>
<accession>A0A9W6KXR2</accession>
<sequence>MSDGFAVDPAVLEAHAATLEAAERRLAGGMPGPGVLSPDAFGLVGRLFAGAASEAAEAGVAVLEAARRGLVAAAASAREAAATYREADLAAALALERATGPASP</sequence>
<comment type="caution">
    <text evidence="1">The sequence shown here is derived from an EMBL/GenBank/DDBJ whole genome shotgun (WGS) entry which is preliminary data.</text>
</comment>
<reference evidence="1" key="2">
    <citation type="submission" date="2023-01" db="EMBL/GenBank/DDBJ databases">
        <authorList>
            <person name="Sun Q."/>
            <person name="Evtushenko L."/>
        </authorList>
    </citation>
    <scope>NUCLEOTIDE SEQUENCE</scope>
    <source>
        <strain evidence="1">VKM Ac-1069</strain>
    </source>
</reference>
<reference evidence="1" key="1">
    <citation type="journal article" date="2014" name="Int. J. Syst. Evol. Microbiol.">
        <title>Complete genome sequence of Corynebacterium casei LMG S-19264T (=DSM 44701T), isolated from a smear-ripened cheese.</title>
        <authorList>
            <consortium name="US DOE Joint Genome Institute (JGI-PGF)"/>
            <person name="Walter F."/>
            <person name="Albersmeier A."/>
            <person name="Kalinowski J."/>
            <person name="Ruckert C."/>
        </authorList>
    </citation>
    <scope>NUCLEOTIDE SEQUENCE</scope>
    <source>
        <strain evidence="1">VKM Ac-1069</strain>
    </source>
</reference>
<protein>
    <recommendedName>
        <fullName evidence="3">Excreted virulence factor EspC (Type VII ESX diderm)</fullName>
    </recommendedName>
</protein>
<evidence type="ECO:0000313" key="1">
    <source>
        <dbReference type="EMBL" id="GLL09202.1"/>
    </source>
</evidence>
<dbReference type="EMBL" id="BSFQ01000001">
    <property type="protein sequence ID" value="GLL09202.1"/>
    <property type="molecule type" value="Genomic_DNA"/>
</dbReference>
<evidence type="ECO:0000313" key="2">
    <source>
        <dbReference type="Proteomes" id="UP001143463"/>
    </source>
</evidence>
<dbReference type="AlphaFoldDB" id="A0A9W6KXR2"/>
<dbReference type="Proteomes" id="UP001143463">
    <property type="component" value="Unassembled WGS sequence"/>
</dbReference>
<organism evidence="1 2">
    <name type="scientific">Pseudonocardia halophobica</name>
    <dbReference type="NCBI Taxonomy" id="29401"/>
    <lineage>
        <taxon>Bacteria</taxon>
        <taxon>Bacillati</taxon>
        <taxon>Actinomycetota</taxon>
        <taxon>Actinomycetes</taxon>
        <taxon>Pseudonocardiales</taxon>
        <taxon>Pseudonocardiaceae</taxon>
        <taxon>Pseudonocardia</taxon>
    </lineage>
</organism>
<keyword evidence="2" id="KW-1185">Reference proteome</keyword>
<evidence type="ECO:0008006" key="3">
    <source>
        <dbReference type="Google" id="ProtNLM"/>
    </source>
</evidence>
<gene>
    <name evidence="1" type="ORF">GCM10017577_03420</name>
</gene>
<name>A0A9W6KXR2_9PSEU</name>